<dbReference type="GO" id="GO:0016791">
    <property type="term" value="F:phosphatase activity"/>
    <property type="evidence" value="ECO:0007669"/>
    <property type="project" value="TreeGrafter"/>
</dbReference>
<dbReference type="Pfam" id="PF00300">
    <property type="entry name" value="His_Phos_1"/>
    <property type="match status" value="1"/>
</dbReference>
<reference evidence="2" key="1">
    <citation type="journal article" date="2020" name="Stud. Mycol.">
        <title>101 Dothideomycetes genomes: a test case for predicting lifestyles and emergence of pathogens.</title>
        <authorList>
            <person name="Haridas S."/>
            <person name="Albert R."/>
            <person name="Binder M."/>
            <person name="Bloem J."/>
            <person name="Labutti K."/>
            <person name="Salamov A."/>
            <person name="Andreopoulos B."/>
            <person name="Baker S."/>
            <person name="Barry K."/>
            <person name="Bills G."/>
            <person name="Bluhm B."/>
            <person name="Cannon C."/>
            <person name="Castanera R."/>
            <person name="Culley D."/>
            <person name="Daum C."/>
            <person name="Ezra D."/>
            <person name="Gonzalez J."/>
            <person name="Henrissat B."/>
            <person name="Kuo A."/>
            <person name="Liang C."/>
            <person name="Lipzen A."/>
            <person name="Lutzoni F."/>
            <person name="Magnuson J."/>
            <person name="Mondo S."/>
            <person name="Nolan M."/>
            <person name="Ohm R."/>
            <person name="Pangilinan J."/>
            <person name="Park H.-J."/>
            <person name="Ramirez L."/>
            <person name="Alfaro M."/>
            <person name="Sun H."/>
            <person name="Tritt A."/>
            <person name="Yoshinaga Y."/>
            <person name="Zwiers L.-H."/>
            <person name="Turgeon B."/>
            <person name="Goodwin S."/>
            <person name="Spatafora J."/>
            <person name="Crous P."/>
            <person name="Grigoriev I."/>
        </authorList>
    </citation>
    <scope>NUCLEOTIDE SEQUENCE</scope>
    <source>
        <strain evidence="2">CBS 116005</strain>
    </source>
</reference>
<dbReference type="InterPro" id="IPR029033">
    <property type="entry name" value="His_PPase_superfam"/>
</dbReference>
<dbReference type="InterPro" id="IPR050275">
    <property type="entry name" value="PGM_Phosphatase"/>
</dbReference>
<dbReference type="PANTHER" id="PTHR48100:SF54">
    <property type="entry name" value="PHOSPHATASE SPAC5H10.03-RELATED"/>
    <property type="match status" value="1"/>
</dbReference>
<evidence type="ECO:0000256" key="1">
    <source>
        <dbReference type="SAM" id="MobiDB-lite"/>
    </source>
</evidence>
<dbReference type="PANTHER" id="PTHR48100">
    <property type="entry name" value="BROAD-SPECIFICITY PHOSPHATASE YOR283W-RELATED"/>
    <property type="match status" value="1"/>
</dbReference>
<dbReference type="Gene3D" id="3.40.50.1240">
    <property type="entry name" value="Phosphoglycerate mutase-like"/>
    <property type="match status" value="1"/>
</dbReference>
<feature type="compositionally biased region" description="Basic and acidic residues" evidence="1">
    <location>
        <begin position="207"/>
        <end position="226"/>
    </location>
</feature>
<feature type="region of interest" description="Disordered" evidence="1">
    <location>
        <begin position="204"/>
        <end position="226"/>
    </location>
</feature>
<dbReference type="InterPro" id="IPR013078">
    <property type="entry name" value="His_Pase_superF_clade-1"/>
</dbReference>
<dbReference type="SMART" id="SM00855">
    <property type="entry name" value="PGAM"/>
    <property type="match status" value="1"/>
</dbReference>
<protein>
    <recommendedName>
        <fullName evidence="4">Phosphoglycerate mutase-like protein</fullName>
    </recommendedName>
</protein>
<dbReference type="Proteomes" id="UP000799436">
    <property type="component" value="Unassembled WGS sequence"/>
</dbReference>
<evidence type="ECO:0000313" key="2">
    <source>
        <dbReference type="EMBL" id="KAF2773738.1"/>
    </source>
</evidence>
<dbReference type="SUPFAM" id="SSF53254">
    <property type="entry name" value="Phosphoglycerate mutase-like"/>
    <property type="match status" value="1"/>
</dbReference>
<dbReference type="GO" id="GO:0005737">
    <property type="term" value="C:cytoplasm"/>
    <property type="evidence" value="ECO:0007669"/>
    <property type="project" value="TreeGrafter"/>
</dbReference>
<dbReference type="EMBL" id="ML995810">
    <property type="protein sequence ID" value="KAF2773738.1"/>
    <property type="molecule type" value="Genomic_DNA"/>
</dbReference>
<sequence length="226" mass="25681">MPPLLHIMRHGQGYHSEAVTPDGHKIRDPWLTPHGKQQCAERCAAFTRHDKIDLLLASPLRRALQTCLLTFTPSINAKGMKILALPMAEEASDAPCDTGSDIETLRREFPETVDFEYVKTGWYLHKGEYATDPKALNARAAKLRRFIRGRPEKEIALVTHGFFAHFLTGDVDEEGKQTTPWWRETELRTFRFVDDGEAAMVEEVEESGARRGGKEDEVIVNDPRLR</sequence>
<evidence type="ECO:0000313" key="3">
    <source>
        <dbReference type="Proteomes" id="UP000799436"/>
    </source>
</evidence>
<keyword evidence="3" id="KW-1185">Reference proteome</keyword>
<gene>
    <name evidence="2" type="ORF">EJ03DRAFT_323683</name>
</gene>
<accession>A0A6G1LMT7</accession>
<evidence type="ECO:0008006" key="4">
    <source>
        <dbReference type="Google" id="ProtNLM"/>
    </source>
</evidence>
<dbReference type="AlphaFoldDB" id="A0A6G1LMT7"/>
<organism evidence="2 3">
    <name type="scientific">Teratosphaeria nubilosa</name>
    <dbReference type="NCBI Taxonomy" id="161662"/>
    <lineage>
        <taxon>Eukaryota</taxon>
        <taxon>Fungi</taxon>
        <taxon>Dikarya</taxon>
        <taxon>Ascomycota</taxon>
        <taxon>Pezizomycotina</taxon>
        <taxon>Dothideomycetes</taxon>
        <taxon>Dothideomycetidae</taxon>
        <taxon>Mycosphaerellales</taxon>
        <taxon>Teratosphaeriaceae</taxon>
        <taxon>Teratosphaeria</taxon>
    </lineage>
</organism>
<dbReference type="OrthoDB" id="496981at2759"/>
<dbReference type="CDD" id="cd07067">
    <property type="entry name" value="HP_PGM_like"/>
    <property type="match status" value="1"/>
</dbReference>
<proteinExistence type="predicted"/>
<name>A0A6G1LMT7_9PEZI</name>